<comment type="caution">
    <text evidence="1">The sequence shown here is derived from an EMBL/GenBank/DDBJ whole genome shotgun (WGS) entry which is preliminary data.</text>
</comment>
<sequence>MIILKPDVSRVGDHLRSQTVFRRIPTSVSLPIQGTPAITCAPAITCTLEASLGNYLWHRHQHREDPIIPGTN</sequence>
<evidence type="ECO:0000313" key="1">
    <source>
        <dbReference type="EMBL" id="TMS35910.1"/>
    </source>
</evidence>
<name>A0A4U8URF9_STECR</name>
<keyword evidence="2" id="KW-1185">Reference proteome</keyword>
<dbReference type="EMBL" id="AZBU02000001">
    <property type="protein sequence ID" value="TMS35910.1"/>
    <property type="molecule type" value="Genomic_DNA"/>
</dbReference>
<reference evidence="1 2" key="1">
    <citation type="journal article" date="2015" name="Genome Biol.">
        <title>Comparative genomics of Steinernema reveals deeply conserved gene regulatory networks.</title>
        <authorList>
            <person name="Dillman A.R."/>
            <person name="Macchietto M."/>
            <person name="Porter C.F."/>
            <person name="Rogers A."/>
            <person name="Williams B."/>
            <person name="Antoshechkin I."/>
            <person name="Lee M.M."/>
            <person name="Goodwin Z."/>
            <person name="Lu X."/>
            <person name="Lewis E.E."/>
            <person name="Goodrich-Blair H."/>
            <person name="Stock S.P."/>
            <person name="Adams B.J."/>
            <person name="Sternberg P.W."/>
            <person name="Mortazavi A."/>
        </authorList>
    </citation>
    <scope>NUCLEOTIDE SEQUENCE [LARGE SCALE GENOMIC DNA]</scope>
    <source>
        <strain evidence="1 2">ALL</strain>
    </source>
</reference>
<dbReference type="Proteomes" id="UP000298663">
    <property type="component" value="Unassembled WGS sequence"/>
</dbReference>
<proteinExistence type="predicted"/>
<evidence type="ECO:0000313" key="2">
    <source>
        <dbReference type="Proteomes" id="UP000298663"/>
    </source>
</evidence>
<accession>A0A4U8URF9</accession>
<dbReference type="AlphaFoldDB" id="A0A4U8URF9"/>
<organism evidence="1 2">
    <name type="scientific">Steinernema carpocapsae</name>
    <name type="common">Entomopathogenic nematode</name>
    <dbReference type="NCBI Taxonomy" id="34508"/>
    <lineage>
        <taxon>Eukaryota</taxon>
        <taxon>Metazoa</taxon>
        <taxon>Ecdysozoa</taxon>
        <taxon>Nematoda</taxon>
        <taxon>Chromadorea</taxon>
        <taxon>Rhabditida</taxon>
        <taxon>Tylenchina</taxon>
        <taxon>Panagrolaimomorpha</taxon>
        <taxon>Strongyloidoidea</taxon>
        <taxon>Steinernematidae</taxon>
        <taxon>Steinernema</taxon>
    </lineage>
</organism>
<reference evidence="1 2" key="2">
    <citation type="journal article" date="2019" name="G3 (Bethesda)">
        <title>Hybrid Assembly of the Genome of the Entomopathogenic Nematode Steinernema carpocapsae Identifies the X-Chromosome.</title>
        <authorList>
            <person name="Serra L."/>
            <person name="Macchietto M."/>
            <person name="Macias-Munoz A."/>
            <person name="McGill C.J."/>
            <person name="Rodriguez I.M."/>
            <person name="Rodriguez B."/>
            <person name="Murad R."/>
            <person name="Mortazavi A."/>
        </authorList>
    </citation>
    <scope>NUCLEOTIDE SEQUENCE [LARGE SCALE GENOMIC DNA]</scope>
    <source>
        <strain evidence="1 2">ALL</strain>
    </source>
</reference>
<gene>
    <name evidence="1" type="ORF">L596_003200</name>
</gene>
<protein>
    <submittedName>
        <fullName evidence="1">Uncharacterized protein</fullName>
    </submittedName>
</protein>